<accession>X1JSG4</accession>
<name>X1JSG4_9ZZZZ</name>
<dbReference type="Pfam" id="PF00464">
    <property type="entry name" value="SHMT"/>
    <property type="match status" value="1"/>
</dbReference>
<dbReference type="InterPro" id="IPR049943">
    <property type="entry name" value="Ser_HO-MeTrfase-like"/>
</dbReference>
<organism evidence="4">
    <name type="scientific">marine sediment metagenome</name>
    <dbReference type="NCBI Taxonomy" id="412755"/>
    <lineage>
        <taxon>unclassified sequences</taxon>
        <taxon>metagenomes</taxon>
        <taxon>ecological metagenomes</taxon>
    </lineage>
</organism>
<dbReference type="GO" id="GO:0046653">
    <property type="term" value="P:tetrahydrofolate metabolic process"/>
    <property type="evidence" value="ECO:0007669"/>
    <property type="project" value="TreeGrafter"/>
</dbReference>
<dbReference type="GO" id="GO:0019264">
    <property type="term" value="P:glycine biosynthetic process from serine"/>
    <property type="evidence" value="ECO:0007669"/>
    <property type="project" value="TreeGrafter"/>
</dbReference>
<dbReference type="SUPFAM" id="SSF53383">
    <property type="entry name" value="PLP-dependent transferases"/>
    <property type="match status" value="1"/>
</dbReference>
<dbReference type="AlphaFoldDB" id="X1JSG4"/>
<evidence type="ECO:0000256" key="1">
    <source>
        <dbReference type="ARBA" id="ARBA00001933"/>
    </source>
</evidence>
<feature type="domain" description="Serine hydroxymethyltransferase-like" evidence="3">
    <location>
        <begin position="1"/>
        <end position="126"/>
    </location>
</feature>
<dbReference type="Gene3D" id="3.90.1150.10">
    <property type="entry name" value="Aspartate Aminotransferase, domain 1"/>
    <property type="match status" value="1"/>
</dbReference>
<evidence type="ECO:0000259" key="3">
    <source>
        <dbReference type="Pfam" id="PF00464"/>
    </source>
</evidence>
<evidence type="ECO:0000256" key="2">
    <source>
        <dbReference type="ARBA" id="ARBA00022898"/>
    </source>
</evidence>
<reference evidence="4" key="1">
    <citation type="journal article" date="2014" name="Front. Microbiol.">
        <title>High frequency of phylogenetically diverse reductive dehalogenase-homologous genes in deep subseafloor sedimentary metagenomes.</title>
        <authorList>
            <person name="Kawai M."/>
            <person name="Futagami T."/>
            <person name="Toyoda A."/>
            <person name="Takaki Y."/>
            <person name="Nishi S."/>
            <person name="Hori S."/>
            <person name="Arai W."/>
            <person name="Tsubouchi T."/>
            <person name="Morono Y."/>
            <person name="Uchiyama I."/>
            <person name="Ito T."/>
            <person name="Fujiyama A."/>
            <person name="Inagaki F."/>
            <person name="Takami H."/>
        </authorList>
    </citation>
    <scope>NUCLEOTIDE SEQUENCE</scope>
    <source>
        <strain evidence="4">Expedition CK06-06</strain>
    </source>
</reference>
<comment type="cofactor">
    <cofactor evidence="1">
        <name>pyridoxal 5'-phosphate</name>
        <dbReference type="ChEBI" id="CHEBI:597326"/>
    </cofactor>
</comment>
<dbReference type="InterPro" id="IPR015424">
    <property type="entry name" value="PyrdxlP-dep_Trfase"/>
</dbReference>
<dbReference type="GO" id="GO:0005829">
    <property type="term" value="C:cytosol"/>
    <property type="evidence" value="ECO:0007669"/>
    <property type="project" value="TreeGrafter"/>
</dbReference>
<dbReference type="InterPro" id="IPR015421">
    <property type="entry name" value="PyrdxlP-dep_Trfase_major"/>
</dbReference>
<gene>
    <name evidence="4" type="ORF">S03H2_45662</name>
</gene>
<dbReference type="EMBL" id="BARU01028621">
    <property type="protein sequence ID" value="GAH72753.1"/>
    <property type="molecule type" value="Genomic_DNA"/>
</dbReference>
<proteinExistence type="predicted"/>
<dbReference type="InterPro" id="IPR039429">
    <property type="entry name" value="SHMT-like_dom"/>
</dbReference>
<comment type="caution">
    <text evidence="4">The sequence shown here is derived from an EMBL/GenBank/DDBJ whole genome shotgun (WGS) entry which is preliminary data.</text>
</comment>
<evidence type="ECO:0000313" key="4">
    <source>
        <dbReference type="EMBL" id="GAH72753.1"/>
    </source>
</evidence>
<feature type="non-terminal residue" evidence="4">
    <location>
        <position position="1"/>
    </location>
</feature>
<protein>
    <recommendedName>
        <fullName evidence="3">Serine hydroxymethyltransferase-like domain-containing protein</fullName>
    </recommendedName>
</protein>
<sequence>QGGPLPNEIAAKTVCFKEASTSRFKELQRKTVVNAKVLANELKNYGFRLVSGGTDNHLILVDILKSGLTGRRAEKILNAANIVVNKNVVPFDKRSPSDPSGIRLGTPVVTKRGMEETEMATIANMIYKIVGNPGDSAIIRDIRKKVYELCSNFPYYSHRLRGNVRPLFNLR</sequence>
<keyword evidence="2" id="KW-0663">Pyridoxal phosphate</keyword>
<dbReference type="PANTHER" id="PTHR11680">
    <property type="entry name" value="SERINE HYDROXYMETHYLTRANSFERASE"/>
    <property type="match status" value="1"/>
</dbReference>
<dbReference type="InterPro" id="IPR015422">
    <property type="entry name" value="PyrdxlP-dep_Trfase_small"/>
</dbReference>
<dbReference type="PANTHER" id="PTHR11680:SF35">
    <property type="entry name" value="SERINE HYDROXYMETHYLTRANSFERASE 1"/>
    <property type="match status" value="1"/>
</dbReference>
<dbReference type="GO" id="GO:0030170">
    <property type="term" value="F:pyridoxal phosphate binding"/>
    <property type="evidence" value="ECO:0007669"/>
    <property type="project" value="TreeGrafter"/>
</dbReference>
<dbReference type="Gene3D" id="3.40.640.10">
    <property type="entry name" value="Type I PLP-dependent aspartate aminotransferase-like (Major domain)"/>
    <property type="match status" value="1"/>
</dbReference>
<dbReference type="GO" id="GO:0004372">
    <property type="term" value="F:glycine hydroxymethyltransferase activity"/>
    <property type="evidence" value="ECO:0007669"/>
    <property type="project" value="TreeGrafter"/>
</dbReference>